<gene>
    <name evidence="3" type="ORF">A1O9_02116</name>
</gene>
<dbReference type="Proteomes" id="UP000027920">
    <property type="component" value="Unassembled WGS sequence"/>
</dbReference>
<dbReference type="Pfam" id="PF04082">
    <property type="entry name" value="Fungal_trans"/>
    <property type="match status" value="1"/>
</dbReference>
<evidence type="ECO:0000259" key="2">
    <source>
        <dbReference type="SMART" id="SM00906"/>
    </source>
</evidence>
<sequence length="608" mass="67976">MPSESETINADRSVYIIKHMGRLVYDESGTGRFAGSTTGVHFVLGAQETSIQDLNYGGHFPQSCYSLHLLQPTINQAVSLGSDFNLTTGSSNSVLLVQDIKPFFSFPLNYYMRHVDIFMAKWESFCPVLVRREIVSAMQSLLNNLYASSTLAKIDCSTVMTMLMVTSINQIDQNFSSASEGEAVETRKSCLDLACQLLGQVSAIGDLQALQALSLFAFYVQITGHSIWLLQLNSLMVRISQSLGLHRHDRRFKFKSGMVELRRRIWWWVYLFDKITSIVHGLPRLINDTDVDNEMPTDCILDDVNAEHISYPLPGENTPVFLFNQYVSLGQKLSTVLEQLYTTTQRRGGAEKIRRLDREMRVWNHTFNALPRIDAFEVGEDGSHLLDRTSVHNASELTMLWLQLLANISMVLIHRPALTFSVQVPEFGKSLNSCVKSSTAILNILDHEWFGGWLRSICPSGPSLIFQSGLMHIYSACLTTKAGEPDQVTNMRAVAKAIALLQLYLPGNQNPSSVQYNPGDLRSQWIGDAVSTLRSLEIALLARSQSSPTMGRLDIMVGADLPSVSHATQVDNIQPALATLDTWNTNALESLNNFNNFDWIWGDMTNCT</sequence>
<dbReference type="GO" id="GO:0008270">
    <property type="term" value="F:zinc ion binding"/>
    <property type="evidence" value="ECO:0007669"/>
    <property type="project" value="InterPro"/>
</dbReference>
<dbReference type="AlphaFoldDB" id="A0A072PY58"/>
<dbReference type="CDD" id="cd12148">
    <property type="entry name" value="fungal_TF_MHR"/>
    <property type="match status" value="1"/>
</dbReference>
<dbReference type="HOGENOM" id="CLU_023583_0_0_1"/>
<dbReference type="SMART" id="SM00906">
    <property type="entry name" value="Fungal_trans"/>
    <property type="match status" value="1"/>
</dbReference>
<dbReference type="OrthoDB" id="10001928at2759"/>
<proteinExistence type="predicted"/>
<dbReference type="PANTHER" id="PTHR46910">
    <property type="entry name" value="TRANSCRIPTION FACTOR PDR1"/>
    <property type="match status" value="1"/>
</dbReference>
<dbReference type="STRING" id="1182545.A0A072PY58"/>
<dbReference type="InterPro" id="IPR007219">
    <property type="entry name" value="XnlR_reg_dom"/>
</dbReference>
<feature type="domain" description="Xylanolytic transcriptional activator regulatory" evidence="2">
    <location>
        <begin position="229"/>
        <end position="302"/>
    </location>
</feature>
<evidence type="ECO:0000313" key="4">
    <source>
        <dbReference type="Proteomes" id="UP000027920"/>
    </source>
</evidence>
<comment type="caution">
    <text evidence="3">The sequence shown here is derived from an EMBL/GenBank/DDBJ whole genome shotgun (WGS) entry which is preliminary data.</text>
</comment>
<dbReference type="GO" id="GO:0003700">
    <property type="term" value="F:DNA-binding transcription factor activity"/>
    <property type="evidence" value="ECO:0007669"/>
    <property type="project" value="InterPro"/>
</dbReference>
<keyword evidence="4" id="KW-1185">Reference proteome</keyword>
<dbReference type="InterPro" id="IPR050987">
    <property type="entry name" value="AtrR-like"/>
</dbReference>
<dbReference type="GO" id="GO:0006351">
    <property type="term" value="P:DNA-templated transcription"/>
    <property type="evidence" value="ECO:0007669"/>
    <property type="project" value="InterPro"/>
</dbReference>
<dbReference type="PANTHER" id="PTHR46910:SF12">
    <property type="entry name" value="REGULATORY PROTEIN CAT8"/>
    <property type="match status" value="1"/>
</dbReference>
<dbReference type="GO" id="GO:0003677">
    <property type="term" value="F:DNA binding"/>
    <property type="evidence" value="ECO:0007669"/>
    <property type="project" value="InterPro"/>
</dbReference>
<keyword evidence="1" id="KW-0539">Nucleus</keyword>
<protein>
    <recommendedName>
        <fullName evidence="2">Xylanolytic transcriptional activator regulatory domain-containing protein</fullName>
    </recommendedName>
</protein>
<dbReference type="EMBL" id="AMGV01000002">
    <property type="protein sequence ID" value="KEF60555.1"/>
    <property type="molecule type" value="Genomic_DNA"/>
</dbReference>
<accession>A0A072PY58</accession>
<dbReference type="RefSeq" id="XP_013263145.1">
    <property type="nucleotide sequence ID" value="XM_013407691.1"/>
</dbReference>
<evidence type="ECO:0000313" key="3">
    <source>
        <dbReference type="EMBL" id="KEF60555.1"/>
    </source>
</evidence>
<evidence type="ECO:0000256" key="1">
    <source>
        <dbReference type="ARBA" id="ARBA00023242"/>
    </source>
</evidence>
<name>A0A072PY58_9EURO</name>
<dbReference type="VEuPathDB" id="FungiDB:A1O9_02116"/>
<dbReference type="GeneID" id="25277061"/>
<organism evidence="3 4">
    <name type="scientific">Exophiala aquamarina CBS 119918</name>
    <dbReference type="NCBI Taxonomy" id="1182545"/>
    <lineage>
        <taxon>Eukaryota</taxon>
        <taxon>Fungi</taxon>
        <taxon>Dikarya</taxon>
        <taxon>Ascomycota</taxon>
        <taxon>Pezizomycotina</taxon>
        <taxon>Eurotiomycetes</taxon>
        <taxon>Chaetothyriomycetidae</taxon>
        <taxon>Chaetothyriales</taxon>
        <taxon>Herpotrichiellaceae</taxon>
        <taxon>Exophiala</taxon>
    </lineage>
</organism>
<reference evidence="3 4" key="1">
    <citation type="submission" date="2013-03" db="EMBL/GenBank/DDBJ databases">
        <title>The Genome Sequence of Exophiala aquamarina CBS 119918.</title>
        <authorList>
            <consortium name="The Broad Institute Genomics Platform"/>
            <person name="Cuomo C."/>
            <person name="de Hoog S."/>
            <person name="Gorbushina A."/>
            <person name="Walker B."/>
            <person name="Young S.K."/>
            <person name="Zeng Q."/>
            <person name="Gargeya S."/>
            <person name="Fitzgerald M."/>
            <person name="Haas B."/>
            <person name="Abouelleil A."/>
            <person name="Allen A.W."/>
            <person name="Alvarado L."/>
            <person name="Arachchi H.M."/>
            <person name="Berlin A.M."/>
            <person name="Chapman S.B."/>
            <person name="Gainer-Dewar J."/>
            <person name="Goldberg J."/>
            <person name="Griggs A."/>
            <person name="Gujja S."/>
            <person name="Hansen M."/>
            <person name="Howarth C."/>
            <person name="Imamovic A."/>
            <person name="Ireland A."/>
            <person name="Larimer J."/>
            <person name="McCowan C."/>
            <person name="Murphy C."/>
            <person name="Pearson M."/>
            <person name="Poon T.W."/>
            <person name="Priest M."/>
            <person name="Roberts A."/>
            <person name="Saif S."/>
            <person name="Shea T."/>
            <person name="Sisk P."/>
            <person name="Sykes S."/>
            <person name="Wortman J."/>
            <person name="Nusbaum C."/>
            <person name="Birren B."/>
        </authorList>
    </citation>
    <scope>NUCLEOTIDE SEQUENCE [LARGE SCALE GENOMIC DNA]</scope>
    <source>
        <strain evidence="3 4">CBS 119918</strain>
    </source>
</reference>